<dbReference type="InterPro" id="IPR000210">
    <property type="entry name" value="BTB/POZ_dom"/>
</dbReference>
<dbReference type="WBParaSite" id="PDA_v2.g19316.t1">
    <property type="protein sequence ID" value="PDA_v2.g19316.t1"/>
    <property type="gene ID" value="PDA_v2.g19316"/>
</dbReference>
<dbReference type="InterPro" id="IPR011705">
    <property type="entry name" value="BACK"/>
</dbReference>
<dbReference type="Gene3D" id="1.25.40.420">
    <property type="match status" value="1"/>
</dbReference>
<keyword evidence="2" id="KW-1185">Reference proteome</keyword>
<feature type="domain" description="BTB" evidence="1">
    <location>
        <begin position="31"/>
        <end position="97"/>
    </location>
</feature>
<protein>
    <submittedName>
        <fullName evidence="3">BTB domain-containing protein</fullName>
    </submittedName>
</protein>
<evidence type="ECO:0000259" key="1">
    <source>
        <dbReference type="PROSITE" id="PS50097"/>
    </source>
</evidence>
<evidence type="ECO:0000313" key="3">
    <source>
        <dbReference type="WBParaSite" id="PDA_v2.g19316.t1"/>
    </source>
</evidence>
<dbReference type="Proteomes" id="UP000887578">
    <property type="component" value="Unplaced"/>
</dbReference>
<dbReference type="SMART" id="SM00225">
    <property type="entry name" value="BTB"/>
    <property type="match status" value="1"/>
</dbReference>
<dbReference type="PANTHER" id="PTHR45632">
    <property type="entry name" value="LD33804P"/>
    <property type="match status" value="1"/>
</dbReference>
<dbReference type="SUPFAM" id="SSF54695">
    <property type="entry name" value="POZ domain"/>
    <property type="match status" value="1"/>
</dbReference>
<evidence type="ECO:0000313" key="2">
    <source>
        <dbReference type="Proteomes" id="UP000887578"/>
    </source>
</evidence>
<dbReference type="Pfam" id="PF07707">
    <property type="entry name" value="BACK"/>
    <property type="match status" value="1"/>
</dbReference>
<dbReference type="AlphaFoldDB" id="A0A914PWT4"/>
<sequence>MFRYDDIDGIYKMQQERFNIFKSQDHENGHFDVTFEINGKKLFANKFILTPVSETLKAMLSDRWSNKDEAVKIEDYSYDNFYEFLHFLYAGICDLTNENVFKLTDMAEYYGVPFLKEYCERFLSKIKYNVGNIEEMLEFAEKYSLDRMNGALQYFFSRNLENVISNKRFLSYKKPFVEFLSTIDHCSKEKIFEAVYKWTEHQMMMQSTEKNQKFNFLEAVKNKLITEFPHVYSFKSTKMSQKFLMDFLDELKDLYERFLIRSEFANFKQIYELAEKQALQKQKMSSEGENFNIVDSIKADLSEVLPIVKFYKMEQNFLTNFVVAKGIITAEQARHVNDIRVCITNNGKLITGVFNGDIGIRRAIERRRTYNITRRNTTVIRFADYKFPILSTPSTVAKTDGIDWYLCLEEDAFFALKHRTKIEESDYLLAEMKSENGFSLTPDKETSLEARYNNLDPILLL</sequence>
<organism evidence="2 3">
    <name type="scientific">Panagrolaimus davidi</name>
    <dbReference type="NCBI Taxonomy" id="227884"/>
    <lineage>
        <taxon>Eukaryota</taxon>
        <taxon>Metazoa</taxon>
        <taxon>Ecdysozoa</taxon>
        <taxon>Nematoda</taxon>
        <taxon>Chromadorea</taxon>
        <taxon>Rhabditida</taxon>
        <taxon>Tylenchina</taxon>
        <taxon>Panagrolaimomorpha</taxon>
        <taxon>Panagrolaimoidea</taxon>
        <taxon>Panagrolaimidae</taxon>
        <taxon>Panagrolaimus</taxon>
    </lineage>
</organism>
<dbReference type="Pfam" id="PF00651">
    <property type="entry name" value="BTB"/>
    <property type="match status" value="1"/>
</dbReference>
<dbReference type="PROSITE" id="PS50097">
    <property type="entry name" value="BTB"/>
    <property type="match status" value="1"/>
</dbReference>
<reference evidence="3" key="1">
    <citation type="submission" date="2022-11" db="UniProtKB">
        <authorList>
            <consortium name="WormBaseParasite"/>
        </authorList>
    </citation>
    <scope>IDENTIFICATION</scope>
</reference>
<dbReference type="InterPro" id="IPR011333">
    <property type="entry name" value="SKP1/BTB/POZ_sf"/>
</dbReference>
<accession>A0A914PWT4</accession>
<name>A0A914PWT4_9BILA</name>
<proteinExistence type="predicted"/>
<dbReference type="Gene3D" id="3.30.710.10">
    <property type="entry name" value="Potassium Channel Kv1.1, Chain A"/>
    <property type="match status" value="1"/>
</dbReference>